<feature type="active site" description="Proton donor" evidence="4">
    <location>
        <position position="288"/>
    </location>
</feature>
<name>A0A852YEX6_9MICO</name>
<dbReference type="PANTHER" id="PTHR40079">
    <property type="entry name" value="MANNAN ENDO-1,4-BETA-MANNOSIDASE E-RELATED"/>
    <property type="match status" value="1"/>
</dbReference>
<keyword evidence="2 4" id="KW-0378">Hydrolase</keyword>
<dbReference type="InterPro" id="IPR000805">
    <property type="entry name" value="Glyco_hydro_26"/>
</dbReference>
<evidence type="ECO:0000256" key="2">
    <source>
        <dbReference type="ARBA" id="ARBA00022801"/>
    </source>
</evidence>
<evidence type="ECO:0000313" key="9">
    <source>
        <dbReference type="Proteomes" id="UP000553888"/>
    </source>
</evidence>
<dbReference type="PROSITE" id="PS51764">
    <property type="entry name" value="GH26"/>
    <property type="match status" value="1"/>
</dbReference>
<feature type="region of interest" description="Disordered" evidence="5">
    <location>
        <begin position="121"/>
        <end position="162"/>
    </location>
</feature>
<evidence type="ECO:0000256" key="6">
    <source>
        <dbReference type="SAM" id="Phobius"/>
    </source>
</evidence>
<comment type="similarity">
    <text evidence="1 4">Belongs to the glycosyl hydrolase 26 family.</text>
</comment>
<keyword evidence="9" id="KW-1185">Reference proteome</keyword>
<comment type="caution">
    <text evidence="8">The sequence shown here is derived from an EMBL/GenBank/DDBJ whole genome shotgun (WGS) entry which is preliminary data.</text>
</comment>
<keyword evidence="6" id="KW-1133">Transmembrane helix</keyword>
<dbReference type="AlphaFoldDB" id="A0A852YEX6"/>
<keyword evidence="6" id="KW-0812">Transmembrane</keyword>
<reference evidence="8 9" key="1">
    <citation type="submission" date="2020-07" db="EMBL/GenBank/DDBJ databases">
        <title>Sequencing the genomes of 1000 actinobacteria strains.</title>
        <authorList>
            <person name="Klenk H.-P."/>
        </authorList>
    </citation>
    <scope>NUCLEOTIDE SEQUENCE [LARGE SCALE GENOMIC DNA]</scope>
    <source>
        <strain evidence="8 9">DSM 23141</strain>
    </source>
</reference>
<keyword evidence="6" id="KW-0472">Membrane</keyword>
<evidence type="ECO:0000256" key="3">
    <source>
        <dbReference type="ARBA" id="ARBA00023295"/>
    </source>
</evidence>
<dbReference type="InterPro" id="IPR022790">
    <property type="entry name" value="GH26_dom"/>
</dbReference>
<dbReference type="GO" id="GO:0016985">
    <property type="term" value="F:mannan endo-1,4-beta-mannosidase activity"/>
    <property type="evidence" value="ECO:0007669"/>
    <property type="project" value="InterPro"/>
</dbReference>
<sequence length="484" mass="51754">MSRAITNALAPAAQWWASSRRSARGAVIGAIALVAALALVTGVIWVSPGSPTQKIDRVVADLTGVQRVTAERNRLLSDAVSTRKKLDAANGKVDRAASREEALRAQIAALKGQVQSARAELADVRASTGGSGAGRPGSGAGAGSGGAKAPYSGSTAPSAPAPLVTPTREQLIQPASPYFGLYTAQSPFNWAEYDATSAKVGATPNLAGFFSGWDEDFRASGVTRAWKHGALPLVTWESRPIGSANDQKDEPDYTLASIIDGTHDAYVTKFAQDAVATGLPFVLRFDHEMNGDWYPWAEGVNTNTQGQYVQAWRHVHDIFEREGANRFAIWTWAPNRIDKLAADRKTVDYLRSLYPGDDYVDWVGMSGYLRPPFKSGQEIGFDQTFGATLSHLRQVAPGKRILLAEVGASEVEGHKPDWLASFFRGLNDPANTDIVGFSWFSLTVSSKVDGVLATNDWRVDSTAASVEAFQAGLHAPGGRFTSGG</sequence>
<dbReference type="Gene3D" id="3.20.20.80">
    <property type="entry name" value="Glycosidases"/>
    <property type="match status" value="1"/>
</dbReference>
<dbReference type="RefSeq" id="WP_218853489.1">
    <property type="nucleotide sequence ID" value="NZ_JACBZY010000001.1"/>
</dbReference>
<dbReference type="Pfam" id="PF02156">
    <property type="entry name" value="Glyco_hydro_26"/>
    <property type="match status" value="1"/>
</dbReference>
<dbReference type="InterPro" id="IPR017853">
    <property type="entry name" value="GH"/>
</dbReference>
<dbReference type="GO" id="GO:0006080">
    <property type="term" value="P:substituted mannan metabolic process"/>
    <property type="evidence" value="ECO:0007669"/>
    <property type="project" value="InterPro"/>
</dbReference>
<feature type="compositionally biased region" description="Gly residues" evidence="5">
    <location>
        <begin position="129"/>
        <end position="146"/>
    </location>
</feature>
<evidence type="ECO:0000259" key="7">
    <source>
        <dbReference type="PROSITE" id="PS51764"/>
    </source>
</evidence>
<evidence type="ECO:0000256" key="1">
    <source>
        <dbReference type="ARBA" id="ARBA00007754"/>
    </source>
</evidence>
<keyword evidence="8" id="KW-0449">Lipoprotein</keyword>
<feature type="domain" description="GH26" evidence="7">
    <location>
        <begin position="154"/>
        <end position="469"/>
    </location>
</feature>
<feature type="transmembrane region" description="Helical" evidence="6">
    <location>
        <begin position="26"/>
        <end position="46"/>
    </location>
</feature>
<evidence type="ECO:0000256" key="5">
    <source>
        <dbReference type="SAM" id="MobiDB-lite"/>
    </source>
</evidence>
<feature type="active site" description="Nucleophile" evidence="4">
    <location>
        <position position="405"/>
    </location>
</feature>
<evidence type="ECO:0000313" key="8">
    <source>
        <dbReference type="EMBL" id="NYG99854.1"/>
    </source>
</evidence>
<accession>A0A852YEX6</accession>
<dbReference type="EMBL" id="JACBZY010000001">
    <property type="protein sequence ID" value="NYG99854.1"/>
    <property type="molecule type" value="Genomic_DNA"/>
</dbReference>
<proteinExistence type="inferred from homology"/>
<dbReference type="PANTHER" id="PTHR40079:SF4">
    <property type="entry name" value="GH26 DOMAIN-CONTAINING PROTEIN-RELATED"/>
    <property type="match status" value="1"/>
</dbReference>
<keyword evidence="3 4" id="KW-0326">Glycosidase</keyword>
<evidence type="ECO:0000256" key="4">
    <source>
        <dbReference type="PROSITE-ProRule" id="PRU01100"/>
    </source>
</evidence>
<gene>
    <name evidence="8" type="ORF">BJ979_002480</name>
</gene>
<dbReference type="SUPFAM" id="SSF51445">
    <property type="entry name" value="(Trans)glycosidases"/>
    <property type="match status" value="1"/>
</dbReference>
<organism evidence="8 9">
    <name type="scientific">Schumannella luteola</name>
    <dbReference type="NCBI Taxonomy" id="472059"/>
    <lineage>
        <taxon>Bacteria</taxon>
        <taxon>Bacillati</taxon>
        <taxon>Actinomycetota</taxon>
        <taxon>Actinomycetes</taxon>
        <taxon>Micrococcales</taxon>
        <taxon>Microbacteriaceae</taxon>
        <taxon>Schumannella</taxon>
    </lineage>
</organism>
<dbReference type="Proteomes" id="UP000553888">
    <property type="component" value="Unassembled WGS sequence"/>
</dbReference>
<protein>
    <submittedName>
        <fullName evidence="8">Outer membrane murein-binding lipoprotein Lpp</fullName>
    </submittedName>
</protein>